<dbReference type="SUPFAM" id="SSF55144">
    <property type="entry name" value="LigT-like"/>
    <property type="match status" value="1"/>
</dbReference>
<evidence type="ECO:0000313" key="3">
    <source>
        <dbReference type="Proteomes" id="UP000066624"/>
    </source>
</evidence>
<dbReference type="InterPro" id="IPR004175">
    <property type="entry name" value="RNA_CPDase"/>
</dbReference>
<keyword evidence="2" id="KW-0436">Ligase</keyword>
<feature type="active site" description="Proton donor" evidence="1">
    <location>
        <position position="47"/>
    </location>
</feature>
<sequence>MAPAESTGTRRLFFALWPDAPLREELLRRRALLKPSGWRAVPAHNLHLTLLFLGNQPSSALGDIDALGGQLGLERSRLRLDRFGWFPGARVLWLGGSAPDPIQAWVDALSSGMDSLGLSVERRPFKPHVTLFRRVLEAPDLPEPEPLDWSVRGLSLIESLPSRPYQVLRTWSVN</sequence>
<name>A0A0K0XVK7_9GAMM</name>
<feature type="short sequence motif" description="HXTX 2" evidence="1">
    <location>
        <begin position="128"/>
        <end position="131"/>
    </location>
</feature>
<evidence type="ECO:0000313" key="2">
    <source>
        <dbReference type="EMBL" id="AKS41734.1"/>
    </source>
</evidence>
<dbReference type="Gene3D" id="3.90.1140.10">
    <property type="entry name" value="Cyclic phosphodiesterase"/>
    <property type="match status" value="1"/>
</dbReference>
<dbReference type="GO" id="GO:0008664">
    <property type="term" value="F:RNA 2',3'-cyclic 3'-phosphodiesterase activity"/>
    <property type="evidence" value="ECO:0007669"/>
    <property type="project" value="UniProtKB-EC"/>
</dbReference>
<gene>
    <name evidence="2" type="ORF">WM2015_1362</name>
</gene>
<comment type="function">
    <text evidence="1">Hydrolyzes RNA 2',3'-cyclic phosphodiester to an RNA 2'-phosphomonoester.</text>
</comment>
<reference evidence="2 3" key="1">
    <citation type="submission" date="2015-07" db="EMBL/GenBank/DDBJ databases">
        <authorList>
            <person name="Noorani M."/>
        </authorList>
    </citation>
    <scope>NUCLEOTIDE SEQUENCE [LARGE SCALE GENOMIC DNA]</scope>
    <source>
        <strain evidence="2 3">KCTC 42284</strain>
    </source>
</reference>
<organism evidence="2 3">
    <name type="scientific">Wenzhouxiangella marina</name>
    <dbReference type="NCBI Taxonomy" id="1579979"/>
    <lineage>
        <taxon>Bacteria</taxon>
        <taxon>Pseudomonadati</taxon>
        <taxon>Pseudomonadota</taxon>
        <taxon>Gammaproteobacteria</taxon>
        <taxon>Chromatiales</taxon>
        <taxon>Wenzhouxiangellaceae</taxon>
        <taxon>Wenzhouxiangella</taxon>
    </lineage>
</organism>
<feature type="short sequence motif" description="HXTX 1" evidence="1">
    <location>
        <begin position="47"/>
        <end position="50"/>
    </location>
</feature>
<dbReference type="PANTHER" id="PTHR35561">
    <property type="entry name" value="RNA 2',3'-CYCLIC PHOSPHODIESTERASE"/>
    <property type="match status" value="1"/>
</dbReference>
<feature type="active site" description="Proton acceptor" evidence="1">
    <location>
        <position position="128"/>
    </location>
</feature>
<dbReference type="NCBIfam" id="TIGR02258">
    <property type="entry name" value="2_5_ligase"/>
    <property type="match status" value="1"/>
</dbReference>
<dbReference type="STRING" id="1579979.WM2015_1362"/>
<dbReference type="GO" id="GO:0004113">
    <property type="term" value="F:2',3'-cyclic-nucleotide 3'-phosphodiesterase activity"/>
    <property type="evidence" value="ECO:0007669"/>
    <property type="project" value="InterPro"/>
</dbReference>
<accession>A0A0K0XVK7</accession>
<comment type="catalytic activity">
    <reaction evidence="1">
        <text>a 3'-end 2',3'-cyclophospho-ribonucleotide-RNA + H2O = a 3'-end 2'-phospho-ribonucleotide-RNA + H(+)</text>
        <dbReference type="Rhea" id="RHEA:11828"/>
        <dbReference type="Rhea" id="RHEA-COMP:10464"/>
        <dbReference type="Rhea" id="RHEA-COMP:17353"/>
        <dbReference type="ChEBI" id="CHEBI:15377"/>
        <dbReference type="ChEBI" id="CHEBI:15378"/>
        <dbReference type="ChEBI" id="CHEBI:83064"/>
        <dbReference type="ChEBI" id="CHEBI:173113"/>
        <dbReference type="EC" id="3.1.4.58"/>
    </reaction>
</comment>
<keyword evidence="1" id="KW-0378">Hydrolase</keyword>
<dbReference type="HAMAP" id="MF_01940">
    <property type="entry name" value="RNA_CPDase"/>
    <property type="match status" value="1"/>
</dbReference>
<dbReference type="KEGG" id="wma:WM2015_1362"/>
<protein>
    <recommendedName>
        <fullName evidence="1">RNA 2',3'-cyclic phosphodiesterase</fullName>
        <shortName evidence="1">RNA 2',3'-CPDase</shortName>
        <ecNumber evidence="1">3.1.4.58</ecNumber>
    </recommendedName>
</protein>
<dbReference type="Pfam" id="PF13563">
    <property type="entry name" value="2_5_RNA_ligase2"/>
    <property type="match status" value="1"/>
</dbReference>
<comment type="similarity">
    <text evidence="1">Belongs to the 2H phosphoesterase superfamily. ThpR family.</text>
</comment>
<dbReference type="PATRIC" id="fig|1579979.3.peg.1396"/>
<dbReference type="Proteomes" id="UP000066624">
    <property type="component" value="Chromosome"/>
</dbReference>
<dbReference type="GO" id="GO:0016874">
    <property type="term" value="F:ligase activity"/>
    <property type="evidence" value="ECO:0007669"/>
    <property type="project" value="UniProtKB-KW"/>
</dbReference>
<proteinExistence type="inferred from homology"/>
<dbReference type="EC" id="3.1.4.58" evidence="1"/>
<keyword evidence="3" id="KW-1185">Reference proteome</keyword>
<dbReference type="RefSeq" id="WP_049725352.1">
    <property type="nucleotide sequence ID" value="NZ_CP012154.1"/>
</dbReference>
<dbReference type="AlphaFoldDB" id="A0A0K0XVK7"/>
<dbReference type="EMBL" id="CP012154">
    <property type="protein sequence ID" value="AKS41734.1"/>
    <property type="molecule type" value="Genomic_DNA"/>
</dbReference>
<dbReference type="PANTHER" id="PTHR35561:SF1">
    <property type="entry name" value="RNA 2',3'-CYCLIC PHOSPHODIESTERASE"/>
    <property type="match status" value="1"/>
</dbReference>
<evidence type="ECO:0000256" key="1">
    <source>
        <dbReference type="HAMAP-Rule" id="MF_01940"/>
    </source>
</evidence>
<dbReference type="InterPro" id="IPR009097">
    <property type="entry name" value="Cyclic_Pdiesterase"/>
</dbReference>